<evidence type="ECO:0000256" key="1">
    <source>
        <dbReference type="ARBA" id="ARBA00022801"/>
    </source>
</evidence>
<comment type="caution">
    <text evidence="4">The sequence shown here is derived from an EMBL/GenBank/DDBJ whole genome shotgun (WGS) entry which is preliminary data.</text>
</comment>
<evidence type="ECO:0000259" key="3">
    <source>
        <dbReference type="Pfam" id="PF02834"/>
    </source>
</evidence>
<dbReference type="InterPro" id="IPR014051">
    <property type="entry name" value="Phosphoesterase_HXTX"/>
</dbReference>
<dbReference type="NCBIfam" id="TIGR02258">
    <property type="entry name" value="2_5_ligase"/>
    <property type="match status" value="1"/>
</dbReference>
<feature type="domain" description="Phosphoesterase HXTX" evidence="3">
    <location>
        <begin position="13"/>
        <end position="94"/>
    </location>
</feature>
<dbReference type="PANTHER" id="PTHR35561">
    <property type="entry name" value="RNA 2',3'-CYCLIC PHOSPHODIESTERASE"/>
    <property type="match status" value="1"/>
</dbReference>
<keyword evidence="1 2" id="KW-0378">Hydrolase</keyword>
<gene>
    <name evidence="4" type="primary">thpR</name>
    <name evidence="4" type="ORF">EYH02_00690</name>
</gene>
<evidence type="ECO:0000256" key="2">
    <source>
        <dbReference type="HAMAP-Rule" id="MF_01940"/>
    </source>
</evidence>
<comment type="catalytic activity">
    <reaction evidence="2">
        <text>a 3'-end 2',3'-cyclophospho-ribonucleotide-RNA + H2O = a 3'-end 2'-phospho-ribonucleotide-RNA + H(+)</text>
        <dbReference type="Rhea" id="RHEA:11828"/>
        <dbReference type="Rhea" id="RHEA-COMP:10464"/>
        <dbReference type="Rhea" id="RHEA-COMP:17353"/>
        <dbReference type="ChEBI" id="CHEBI:15377"/>
        <dbReference type="ChEBI" id="CHEBI:15378"/>
        <dbReference type="ChEBI" id="CHEBI:83064"/>
        <dbReference type="ChEBI" id="CHEBI:173113"/>
        <dbReference type="EC" id="3.1.4.58"/>
    </reaction>
</comment>
<dbReference type="InterPro" id="IPR009097">
    <property type="entry name" value="Cyclic_Pdiesterase"/>
</dbReference>
<dbReference type="AlphaFoldDB" id="A0A832YWZ4"/>
<feature type="short sequence motif" description="HXTX 2" evidence="2">
    <location>
        <begin position="133"/>
        <end position="136"/>
    </location>
</feature>
<sequence>MSIRAFIAIEIENPSVLSNLIRVRDMFTATGADLKPVEDENIHLTIRFLGEVSSVTIEEIKRILNDIPKHITKFEMRVFGVGAFPSISRPRVIWAGVVDGVEQLAKMRRIVDEGIARARLHDVHRDQHEFSPHITLARVRSSRNIARVTDLLNQLKDYDFGVTPVTEVKLKQSILTPRGPIYRDLYVVKLG</sequence>
<dbReference type="EC" id="3.1.4.58" evidence="2"/>
<feature type="active site" description="Proton donor" evidence="2">
    <location>
        <position position="43"/>
    </location>
</feature>
<feature type="domain" description="Phosphoesterase HXTX" evidence="3">
    <location>
        <begin position="103"/>
        <end position="182"/>
    </location>
</feature>
<dbReference type="Pfam" id="PF02834">
    <property type="entry name" value="LigT_PEase"/>
    <property type="match status" value="2"/>
</dbReference>
<dbReference type="GO" id="GO:0008664">
    <property type="term" value="F:RNA 2',3'-cyclic 3'-phosphodiesterase activity"/>
    <property type="evidence" value="ECO:0007669"/>
    <property type="project" value="UniProtKB-EC"/>
</dbReference>
<protein>
    <recommendedName>
        <fullName evidence="2">RNA 2',3'-cyclic phosphodiesterase</fullName>
        <shortName evidence="2">RNA 2',3'-CPDase</shortName>
        <ecNumber evidence="2">3.1.4.58</ecNumber>
    </recommendedName>
</protein>
<dbReference type="GO" id="GO:0004113">
    <property type="term" value="F:2',3'-cyclic-nucleotide 3'-phosphodiesterase activity"/>
    <property type="evidence" value="ECO:0007669"/>
    <property type="project" value="InterPro"/>
</dbReference>
<feature type="short sequence motif" description="HXTX 1" evidence="2">
    <location>
        <begin position="43"/>
        <end position="46"/>
    </location>
</feature>
<dbReference type="Proteomes" id="UP000605805">
    <property type="component" value="Unassembled WGS sequence"/>
</dbReference>
<dbReference type="HAMAP" id="MF_01940">
    <property type="entry name" value="RNA_CPDase"/>
    <property type="match status" value="1"/>
</dbReference>
<dbReference type="EMBL" id="DQTV01000015">
    <property type="protein sequence ID" value="HIP56578.1"/>
    <property type="molecule type" value="Genomic_DNA"/>
</dbReference>
<dbReference type="InterPro" id="IPR004175">
    <property type="entry name" value="RNA_CPDase"/>
</dbReference>
<name>A0A832YWZ4_9CREN</name>
<feature type="active site" description="Proton acceptor" evidence="2">
    <location>
        <position position="133"/>
    </location>
</feature>
<dbReference type="SUPFAM" id="SSF55144">
    <property type="entry name" value="LigT-like"/>
    <property type="match status" value="1"/>
</dbReference>
<comment type="function">
    <text evidence="2">Hydrolyzes RNA 2',3'-cyclic phosphodiester to an RNA 2'-phosphomonoester.</text>
</comment>
<dbReference type="Gene3D" id="3.90.1140.10">
    <property type="entry name" value="Cyclic phosphodiesterase"/>
    <property type="match status" value="1"/>
</dbReference>
<comment type="similarity">
    <text evidence="2">Belongs to the 2H phosphoesterase superfamily. ThpR family.</text>
</comment>
<reference evidence="4" key="1">
    <citation type="journal article" date="2020" name="ISME J.">
        <title>Gammaproteobacteria mediating utilization of methyl-, sulfur- and petroleum organic compounds in deep ocean hydrothermal plumes.</title>
        <authorList>
            <person name="Zhou Z."/>
            <person name="Liu Y."/>
            <person name="Pan J."/>
            <person name="Cron B.R."/>
            <person name="Toner B.M."/>
            <person name="Anantharaman K."/>
            <person name="Breier J.A."/>
            <person name="Dick G.J."/>
            <person name="Li M."/>
        </authorList>
    </citation>
    <scope>NUCLEOTIDE SEQUENCE</scope>
    <source>
        <strain evidence="4">SZUA-1435</strain>
    </source>
</reference>
<dbReference type="PANTHER" id="PTHR35561:SF1">
    <property type="entry name" value="RNA 2',3'-CYCLIC PHOSPHODIESTERASE"/>
    <property type="match status" value="1"/>
</dbReference>
<accession>A0A832YWZ4</accession>
<evidence type="ECO:0000313" key="4">
    <source>
        <dbReference type="EMBL" id="HIP56578.1"/>
    </source>
</evidence>
<proteinExistence type="inferred from homology"/>
<organism evidence="4 5">
    <name type="scientific">Ignisphaera aggregans</name>
    <dbReference type="NCBI Taxonomy" id="334771"/>
    <lineage>
        <taxon>Archaea</taxon>
        <taxon>Thermoproteota</taxon>
        <taxon>Thermoprotei</taxon>
        <taxon>Desulfurococcales</taxon>
        <taxon>Desulfurococcaceae</taxon>
        <taxon>Ignisphaera</taxon>
    </lineage>
</organism>
<evidence type="ECO:0000313" key="5">
    <source>
        <dbReference type="Proteomes" id="UP000605805"/>
    </source>
</evidence>